<dbReference type="AlphaFoldDB" id="A0A0P1ASW8"/>
<dbReference type="STRING" id="4781.A0A0P1ASW8"/>
<accession>A0A0P1ASW8</accession>
<reference evidence="3" key="1">
    <citation type="submission" date="2014-09" db="EMBL/GenBank/DDBJ databases">
        <authorList>
            <person name="Sharma Rahul"/>
            <person name="Thines Marco"/>
        </authorList>
    </citation>
    <scope>NUCLEOTIDE SEQUENCE [LARGE SCALE GENOMIC DNA]</scope>
</reference>
<organism evidence="2 3">
    <name type="scientific">Plasmopara halstedii</name>
    <name type="common">Downy mildew of sunflower</name>
    <dbReference type="NCBI Taxonomy" id="4781"/>
    <lineage>
        <taxon>Eukaryota</taxon>
        <taxon>Sar</taxon>
        <taxon>Stramenopiles</taxon>
        <taxon>Oomycota</taxon>
        <taxon>Peronosporomycetes</taxon>
        <taxon>Peronosporales</taxon>
        <taxon>Peronosporaceae</taxon>
        <taxon>Plasmopara</taxon>
    </lineage>
</organism>
<proteinExistence type="predicted"/>
<dbReference type="OMA" id="FGSDICF"/>
<dbReference type="OrthoDB" id="167475at2759"/>
<keyword evidence="1" id="KW-0175">Coiled coil</keyword>
<dbReference type="EMBL" id="CCYD01001538">
    <property type="protein sequence ID" value="CEG45050.1"/>
    <property type="molecule type" value="Genomic_DNA"/>
</dbReference>
<dbReference type="RefSeq" id="XP_024581419.1">
    <property type="nucleotide sequence ID" value="XM_024715752.1"/>
</dbReference>
<feature type="coiled-coil region" evidence="1">
    <location>
        <begin position="18"/>
        <end position="52"/>
    </location>
</feature>
<dbReference type="GeneID" id="36396432"/>
<keyword evidence="3" id="KW-1185">Reference proteome</keyword>
<dbReference type="Proteomes" id="UP000054928">
    <property type="component" value="Unassembled WGS sequence"/>
</dbReference>
<evidence type="ECO:0000313" key="2">
    <source>
        <dbReference type="EMBL" id="CEG45050.1"/>
    </source>
</evidence>
<evidence type="ECO:0000256" key="1">
    <source>
        <dbReference type="SAM" id="Coils"/>
    </source>
</evidence>
<sequence length="1117" mass="125429">MECARKVNQTSYRTFTMSTDYEARMEILQRKREDLTAQRQAIEKRMALHEATAVEFSTVAVQSLRKKCKAQRSAAFAAKKRNDDFVRTLHETQKQVHDTWSKLQSDHSGSSALLAKEKKRYNCRIEQVYPAWQKQLHRQRVQKLKELEDKKRTVERRRYLAKKSFEKEQMIDDLLKETRHEVELAENLEHNEHYERILLRTKSTNQAIEVEHNIQEMAQEARSILQQHAERYFETAPEIVRGLSEKLTETFSPRNTLRALQEGGSFFELEKRHSYEDNDFTQQQKFEIAANSDVTDAVQSNYDGFELKAHEKYFEDSFIEPLCNFDERSAFLDSAATVSHNSYTEISHKYSDQSIHDAGHSEVSRAVAAKSTDHDCPLVDTISKDLCADTQRLGTKNNLASSTTHDKDIRQPCEILKKVPTLVAEALSTIPEDDETIFSSRADRMVRHEEIAHQRELRGSDVATSSAATSHIPVNISKFIQELPAVSTPANIAEESKSGYSAMLVASTFHIEDNRDDINQDEAESLKIISIGNPYHDKAAENSNETPLPISNDDSCCKAEDKISPLEPEVKEHICALKKGSVSSQIEFDASSNTDVLAIVDFTGPLSIEETPRVANKCIVDIKPVALDILMSEHMSDLISHHDKAGSFHDPKELSNIATAKSSSDSIQTLATIEKSFSEIASEEAIKSLPPPGSNIKEFVEPVLLSAAMPATTQHTRDNIVLSSKQSDDYDLPSCTTVDPTIPCSNNKVEQDDPGAAVSPIEDLQRIREAPSITKGEKHSYASITEKLSPVDRMKALEALISRVEEGVAEGDNIYGSREIESSYDSKRELMRMAIGGHKAQIAYFGSDICFELILEISRDLGPVLFPFKSFEGIMNDQKMRKLHQSNKDKQLDLWKALSHHFKQLVELKAISVATLVDLSVAAFLAHDLENQRSQRKLREFLTATLEGGGGNEASSLRKMTSAIPEKLSFSSWQEQQKPVPEPLKPDKAQGKVSTSQLLQTAFLHQQSAPKSKVFGIASSSLKEHSKFSSDVLMSMSSRPMKLSEKLMRGGKIDDYSEFEEEEEVDLQNLIGTKPVLATTLPKESKPDQQATMPQVKRSMEKVAVVEGVDDDFDADF</sequence>
<evidence type="ECO:0000313" key="3">
    <source>
        <dbReference type="Proteomes" id="UP000054928"/>
    </source>
</evidence>
<name>A0A0P1ASW8_PLAHL</name>
<protein>
    <submittedName>
        <fullName evidence="2">Uncharacterized protein</fullName>
    </submittedName>
</protein>